<dbReference type="PANTHER" id="PTHR48475:SF2">
    <property type="entry name" value="RIBONUCLEASE H"/>
    <property type="match status" value="1"/>
</dbReference>
<gene>
    <name evidence="9" type="ORF">AALP_AAs52811U000100</name>
</gene>
<dbReference type="OrthoDB" id="1112766at2759"/>
<feature type="compositionally biased region" description="Basic and acidic residues" evidence="7">
    <location>
        <begin position="469"/>
        <end position="485"/>
    </location>
</feature>
<proteinExistence type="predicted"/>
<dbReference type="InterPro" id="IPR012337">
    <property type="entry name" value="RNaseH-like_sf"/>
</dbReference>
<evidence type="ECO:0000256" key="4">
    <source>
        <dbReference type="ARBA" id="ARBA00022759"/>
    </source>
</evidence>
<protein>
    <recommendedName>
        <fullName evidence="8">RNase H type-1 domain-containing protein</fullName>
    </recommendedName>
</protein>
<name>A0A087G3I1_ARAAL</name>
<dbReference type="Gene3D" id="3.30.420.10">
    <property type="entry name" value="Ribonuclease H-like superfamily/Ribonuclease H"/>
    <property type="match status" value="1"/>
</dbReference>
<feature type="compositionally biased region" description="Polar residues" evidence="7">
    <location>
        <begin position="375"/>
        <end position="390"/>
    </location>
</feature>
<dbReference type="CDD" id="cd09279">
    <property type="entry name" value="RNase_HI_like"/>
    <property type="match status" value="1"/>
</dbReference>
<evidence type="ECO:0000256" key="2">
    <source>
        <dbReference type="ARBA" id="ARBA00022695"/>
    </source>
</evidence>
<keyword evidence="6" id="KW-0695">RNA-directed DNA polymerase</keyword>
<reference evidence="10" key="1">
    <citation type="journal article" date="2015" name="Nat. Plants">
        <title>Genome expansion of Arabis alpina linked with retrotransposition and reduced symmetric DNA methylation.</title>
        <authorList>
            <person name="Willing E.M."/>
            <person name="Rawat V."/>
            <person name="Mandakova T."/>
            <person name="Maumus F."/>
            <person name="James G.V."/>
            <person name="Nordstroem K.J."/>
            <person name="Becker C."/>
            <person name="Warthmann N."/>
            <person name="Chica C."/>
            <person name="Szarzynska B."/>
            <person name="Zytnicki M."/>
            <person name="Albani M.C."/>
            <person name="Kiefer C."/>
            <person name="Bergonzi S."/>
            <person name="Castaings L."/>
            <person name="Mateos J.L."/>
            <person name="Berns M.C."/>
            <person name="Bujdoso N."/>
            <person name="Piofczyk T."/>
            <person name="de Lorenzo L."/>
            <person name="Barrero-Sicilia C."/>
            <person name="Mateos I."/>
            <person name="Piednoel M."/>
            <person name="Hagmann J."/>
            <person name="Chen-Min-Tao R."/>
            <person name="Iglesias-Fernandez R."/>
            <person name="Schuster S.C."/>
            <person name="Alonso-Blanco C."/>
            <person name="Roudier F."/>
            <person name="Carbonero P."/>
            <person name="Paz-Ares J."/>
            <person name="Davis S.J."/>
            <person name="Pecinka A."/>
            <person name="Quesneville H."/>
            <person name="Colot V."/>
            <person name="Lysak M.A."/>
            <person name="Weigel D."/>
            <person name="Coupland G."/>
            <person name="Schneeberger K."/>
        </authorList>
    </citation>
    <scope>NUCLEOTIDE SEQUENCE [LARGE SCALE GENOMIC DNA]</scope>
    <source>
        <strain evidence="10">cv. Pajares</strain>
    </source>
</reference>
<dbReference type="Pfam" id="PF13456">
    <property type="entry name" value="RVT_3"/>
    <property type="match status" value="1"/>
</dbReference>
<dbReference type="GO" id="GO:0003676">
    <property type="term" value="F:nucleic acid binding"/>
    <property type="evidence" value="ECO:0007669"/>
    <property type="project" value="InterPro"/>
</dbReference>
<dbReference type="InterPro" id="IPR036397">
    <property type="entry name" value="RNaseH_sf"/>
</dbReference>
<dbReference type="PROSITE" id="PS50879">
    <property type="entry name" value="RNASE_H_1"/>
    <property type="match status" value="1"/>
</dbReference>
<keyword evidence="5" id="KW-0378">Hydrolase</keyword>
<evidence type="ECO:0000256" key="1">
    <source>
        <dbReference type="ARBA" id="ARBA00022679"/>
    </source>
</evidence>
<dbReference type="EMBL" id="KL968714">
    <property type="protein sequence ID" value="KFK24433.1"/>
    <property type="molecule type" value="Genomic_DNA"/>
</dbReference>
<dbReference type="InterPro" id="IPR043502">
    <property type="entry name" value="DNA/RNA_pol_sf"/>
</dbReference>
<sequence>MAVNGVLVREERGEQKPIFYISKSLTDAETRYPVMEKLALSVLTATRKLRPYFQSHPIVVLSTFPLRSVLHSPSQSGRLAKWAIELSEYDIDYRRRTSAKSQVLADFLIELPDEIKEIEVPSLPWLLHVDGASSKSGSGVGIRLTSPTKDVLEQSFRLGFDASNNEAEYEALLVGLRLAKGLEITKVSVFYDSQLVVNQFNGEYATEDERMEAYLQVAKELATQFEKCTVTRIPREENTDADALAVVASKTDEDVRRVIPIEFIKKPSILSRNLVNVVTRSQAAKDKAQGDLTEPIHLEPAKAARPTKKARGTQAEANNPKPAEPACSPPIVTTPPETAHPGNLSPETARPELNRTTSTGTDTPSPPEAPESTDQDQNAASHPESTSPTDVTLHREIQQTQSEAATTTPSKPDGPLPMETSTSDPAPSETVHLEVEETARIPPLPTFPSTPATTTSTQPTEADGQPAQSDKEILTKREAEEKEYGCDTPWMDQIRGYIADGELPMDKWAARKLRA</sequence>
<dbReference type="Gramene" id="KFK24433">
    <property type="protein sequence ID" value="KFK24433"/>
    <property type="gene ID" value="AALP_AAs52811U000100"/>
</dbReference>
<organism evidence="9 10">
    <name type="scientific">Arabis alpina</name>
    <name type="common">Alpine rock-cress</name>
    <dbReference type="NCBI Taxonomy" id="50452"/>
    <lineage>
        <taxon>Eukaryota</taxon>
        <taxon>Viridiplantae</taxon>
        <taxon>Streptophyta</taxon>
        <taxon>Embryophyta</taxon>
        <taxon>Tracheophyta</taxon>
        <taxon>Spermatophyta</taxon>
        <taxon>Magnoliopsida</taxon>
        <taxon>eudicotyledons</taxon>
        <taxon>Gunneridae</taxon>
        <taxon>Pentapetalae</taxon>
        <taxon>rosids</taxon>
        <taxon>malvids</taxon>
        <taxon>Brassicales</taxon>
        <taxon>Brassicaceae</taxon>
        <taxon>Arabideae</taxon>
        <taxon>Arabis</taxon>
    </lineage>
</organism>
<dbReference type="AlphaFoldDB" id="A0A087G3I1"/>
<keyword evidence="3" id="KW-0540">Nuclease</keyword>
<feature type="compositionally biased region" description="Basic and acidic residues" evidence="7">
    <location>
        <begin position="284"/>
        <end position="302"/>
    </location>
</feature>
<evidence type="ECO:0000259" key="8">
    <source>
        <dbReference type="PROSITE" id="PS50879"/>
    </source>
</evidence>
<dbReference type="Gene3D" id="3.10.20.370">
    <property type="match status" value="1"/>
</dbReference>
<dbReference type="GO" id="GO:0004523">
    <property type="term" value="F:RNA-DNA hybrid ribonuclease activity"/>
    <property type="evidence" value="ECO:0007669"/>
    <property type="project" value="InterPro"/>
</dbReference>
<keyword evidence="10" id="KW-1185">Reference proteome</keyword>
<dbReference type="Pfam" id="PF17917">
    <property type="entry name" value="RT_RNaseH"/>
    <property type="match status" value="1"/>
</dbReference>
<feature type="compositionally biased region" description="Low complexity" evidence="7">
    <location>
        <begin position="315"/>
        <end position="326"/>
    </location>
</feature>
<dbReference type="InterPro" id="IPR041373">
    <property type="entry name" value="RT_RNaseH"/>
</dbReference>
<evidence type="ECO:0000256" key="3">
    <source>
        <dbReference type="ARBA" id="ARBA00022722"/>
    </source>
</evidence>
<dbReference type="SUPFAM" id="SSF56672">
    <property type="entry name" value="DNA/RNA polymerases"/>
    <property type="match status" value="1"/>
</dbReference>
<evidence type="ECO:0000313" key="10">
    <source>
        <dbReference type="Proteomes" id="UP000029120"/>
    </source>
</evidence>
<keyword evidence="1" id="KW-0808">Transferase</keyword>
<evidence type="ECO:0000256" key="7">
    <source>
        <dbReference type="SAM" id="MobiDB-lite"/>
    </source>
</evidence>
<dbReference type="InterPro" id="IPR002156">
    <property type="entry name" value="RNaseH_domain"/>
</dbReference>
<dbReference type="PANTHER" id="PTHR48475">
    <property type="entry name" value="RIBONUCLEASE H"/>
    <property type="match status" value="1"/>
</dbReference>
<feature type="compositionally biased region" description="Polar residues" evidence="7">
    <location>
        <begin position="398"/>
        <end position="410"/>
    </location>
</feature>
<keyword evidence="2" id="KW-0548">Nucleotidyltransferase</keyword>
<dbReference type="OMA" id="HEVHNVD"/>
<dbReference type="GO" id="GO:0003964">
    <property type="term" value="F:RNA-directed DNA polymerase activity"/>
    <property type="evidence" value="ECO:0007669"/>
    <property type="project" value="UniProtKB-KW"/>
</dbReference>
<accession>A0A087G3I1</accession>
<dbReference type="Proteomes" id="UP000029120">
    <property type="component" value="Unassembled WGS sequence"/>
</dbReference>
<evidence type="ECO:0000256" key="6">
    <source>
        <dbReference type="ARBA" id="ARBA00022918"/>
    </source>
</evidence>
<feature type="region of interest" description="Disordered" evidence="7">
    <location>
        <begin position="284"/>
        <end position="487"/>
    </location>
</feature>
<feature type="compositionally biased region" description="Low complexity" evidence="7">
    <location>
        <begin position="449"/>
        <end position="460"/>
    </location>
</feature>
<evidence type="ECO:0000313" key="9">
    <source>
        <dbReference type="EMBL" id="KFK24433.1"/>
    </source>
</evidence>
<feature type="domain" description="RNase H type-1" evidence="8">
    <location>
        <begin position="121"/>
        <end position="250"/>
    </location>
</feature>
<evidence type="ECO:0000256" key="5">
    <source>
        <dbReference type="ARBA" id="ARBA00022801"/>
    </source>
</evidence>
<dbReference type="SUPFAM" id="SSF53098">
    <property type="entry name" value="Ribonuclease H-like"/>
    <property type="match status" value="1"/>
</dbReference>
<dbReference type="eggNOG" id="KOG0017">
    <property type="taxonomic scope" value="Eukaryota"/>
</dbReference>
<keyword evidence="4" id="KW-0255">Endonuclease</keyword>